<gene>
    <name evidence="8" type="ORF">UFOPK2582_00645</name>
</gene>
<dbReference type="GO" id="GO:0006354">
    <property type="term" value="P:DNA-templated transcription elongation"/>
    <property type="evidence" value="ECO:0007669"/>
    <property type="project" value="InterPro"/>
</dbReference>
<feature type="domain" description="KOW" evidence="7">
    <location>
        <begin position="216"/>
        <end position="243"/>
    </location>
</feature>
<dbReference type="Gene3D" id="2.30.30.30">
    <property type="match status" value="1"/>
</dbReference>
<keyword evidence="4" id="KW-0804">Transcription</keyword>
<dbReference type="InterPro" id="IPR005824">
    <property type="entry name" value="KOW"/>
</dbReference>
<dbReference type="Gene3D" id="3.30.70.940">
    <property type="entry name" value="NusG, N-terminal domain"/>
    <property type="match status" value="1"/>
</dbReference>
<dbReference type="GO" id="GO:0031564">
    <property type="term" value="P:transcription antitermination"/>
    <property type="evidence" value="ECO:0007669"/>
    <property type="project" value="UniProtKB-KW"/>
</dbReference>
<feature type="compositionally biased region" description="Basic and acidic residues" evidence="5">
    <location>
        <begin position="9"/>
        <end position="20"/>
    </location>
</feature>
<protein>
    <submittedName>
        <fullName evidence="8">Unannotated protein</fullName>
    </submittedName>
</protein>
<feature type="region of interest" description="Disordered" evidence="5">
    <location>
        <begin position="1"/>
        <end position="29"/>
    </location>
</feature>
<sequence length="270" mass="30076">MMRPAEAGSADHGESERMTDDDGASVTDSEQEIVEELIEEAIVEEIVEELIEEAIVEEIVAEEVAEVLAEEELLAQAAAAAAEAAISPYDKPGKWYVLHTQSGYENKVRQNIEARTRSMAMDAKIHEVAIPMEEVTEFKAGKKVIAQKKMFPGYLIIRCSLDDDSWYVIRNTPGVTGFVGAGNKPSPLSRREVEEFIRTADSPTDDSPKRARPRLEYELNETVRVKEGPFADFSGSVVDIDEDHMKMKVLVNIFGRETPVELEFSQVAKL</sequence>
<evidence type="ECO:0000256" key="3">
    <source>
        <dbReference type="ARBA" id="ARBA00023015"/>
    </source>
</evidence>
<feature type="domain" description="NusG-like N-terminal" evidence="6">
    <location>
        <begin position="92"/>
        <end position="200"/>
    </location>
</feature>
<dbReference type="FunFam" id="2.30.30.30:FF:000002">
    <property type="entry name" value="Transcription termination/antitermination factor NusG"/>
    <property type="match status" value="1"/>
</dbReference>
<dbReference type="InterPro" id="IPR043425">
    <property type="entry name" value="NusG-like"/>
</dbReference>
<reference evidence="8" key="1">
    <citation type="submission" date="2020-05" db="EMBL/GenBank/DDBJ databases">
        <authorList>
            <person name="Chiriac C."/>
            <person name="Salcher M."/>
            <person name="Ghai R."/>
            <person name="Kavagutti S V."/>
        </authorList>
    </citation>
    <scope>NUCLEOTIDE SEQUENCE</scope>
</reference>
<dbReference type="GO" id="GO:0005829">
    <property type="term" value="C:cytosol"/>
    <property type="evidence" value="ECO:0007669"/>
    <property type="project" value="TreeGrafter"/>
</dbReference>
<dbReference type="NCBIfam" id="TIGR00922">
    <property type="entry name" value="nusG"/>
    <property type="match status" value="1"/>
</dbReference>
<evidence type="ECO:0000313" key="8">
    <source>
        <dbReference type="EMBL" id="CAB4695188.1"/>
    </source>
</evidence>
<evidence type="ECO:0000256" key="1">
    <source>
        <dbReference type="ARBA" id="ARBA00022472"/>
    </source>
</evidence>
<dbReference type="CDD" id="cd09891">
    <property type="entry name" value="NGN_Bact_1"/>
    <property type="match status" value="1"/>
</dbReference>
<dbReference type="InterPro" id="IPR001062">
    <property type="entry name" value="Transcrpt_antiterm_NusG"/>
</dbReference>
<dbReference type="PROSITE" id="PS01014">
    <property type="entry name" value="NUSG"/>
    <property type="match status" value="1"/>
</dbReference>
<dbReference type="InterPro" id="IPR006645">
    <property type="entry name" value="NGN-like_dom"/>
</dbReference>
<evidence type="ECO:0000256" key="4">
    <source>
        <dbReference type="ARBA" id="ARBA00023163"/>
    </source>
</evidence>
<dbReference type="PANTHER" id="PTHR30265:SF2">
    <property type="entry name" value="TRANSCRIPTION TERMINATION_ANTITERMINATION PROTEIN NUSG"/>
    <property type="match status" value="1"/>
</dbReference>
<dbReference type="SMART" id="SM00738">
    <property type="entry name" value="NGN"/>
    <property type="match status" value="1"/>
</dbReference>
<organism evidence="8">
    <name type="scientific">freshwater metagenome</name>
    <dbReference type="NCBI Taxonomy" id="449393"/>
    <lineage>
        <taxon>unclassified sequences</taxon>
        <taxon>metagenomes</taxon>
        <taxon>ecological metagenomes</taxon>
    </lineage>
</organism>
<proteinExistence type="inferred from homology"/>
<dbReference type="CDD" id="cd06091">
    <property type="entry name" value="KOW_NusG"/>
    <property type="match status" value="1"/>
</dbReference>
<dbReference type="InterPro" id="IPR036735">
    <property type="entry name" value="NGN_dom_sf"/>
</dbReference>
<dbReference type="InterPro" id="IPR008991">
    <property type="entry name" value="Translation_prot_SH3-like_sf"/>
</dbReference>
<dbReference type="InterPro" id="IPR014722">
    <property type="entry name" value="Rib_uL2_dom2"/>
</dbReference>
<dbReference type="SUPFAM" id="SSF50104">
    <property type="entry name" value="Translation proteins SH3-like domain"/>
    <property type="match status" value="1"/>
</dbReference>
<keyword evidence="2" id="KW-0889">Transcription antitermination</keyword>
<dbReference type="GO" id="GO:0032784">
    <property type="term" value="P:regulation of DNA-templated transcription elongation"/>
    <property type="evidence" value="ECO:0007669"/>
    <property type="project" value="InterPro"/>
</dbReference>
<keyword evidence="3" id="KW-0805">Transcription regulation</keyword>
<dbReference type="SMART" id="SM00739">
    <property type="entry name" value="KOW"/>
    <property type="match status" value="1"/>
</dbReference>
<name>A0A6J6PF98_9ZZZZ</name>
<dbReference type="HAMAP" id="MF_00948">
    <property type="entry name" value="NusG"/>
    <property type="match status" value="1"/>
</dbReference>
<dbReference type="PANTHER" id="PTHR30265">
    <property type="entry name" value="RHO-INTERACTING TRANSCRIPTION TERMINATION FACTOR NUSG"/>
    <property type="match status" value="1"/>
</dbReference>
<dbReference type="InterPro" id="IPR047050">
    <property type="entry name" value="NGN"/>
</dbReference>
<dbReference type="Pfam" id="PF02357">
    <property type="entry name" value="NusG"/>
    <property type="match status" value="1"/>
</dbReference>
<dbReference type="EMBL" id="CAEZXS010000058">
    <property type="protein sequence ID" value="CAB4695188.1"/>
    <property type="molecule type" value="Genomic_DNA"/>
</dbReference>
<accession>A0A6J6PF98</accession>
<evidence type="ECO:0000259" key="6">
    <source>
        <dbReference type="SMART" id="SM00738"/>
    </source>
</evidence>
<evidence type="ECO:0000256" key="5">
    <source>
        <dbReference type="SAM" id="MobiDB-lite"/>
    </source>
</evidence>
<dbReference type="InterPro" id="IPR015869">
    <property type="entry name" value="Transcrpt_antiterm_NusG_bac_CS"/>
</dbReference>
<dbReference type="GO" id="GO:0006353">
    <property type="term" value="P:DNA-templated transcription termination"/>
    <property type="evidence" value="ECO:0007669"/>
    <property type="project" value="UniProtKB-KW"/>
</dbReference>
<dbReference type="PRINTS" id="PR00338">
    <property type="entry name" value="NUSGTNSCPFCT"/>
</dbReference>
<evidence type="ECO:0000256" key="2">
    <source>
        <dbReference type="ARBA" id="ARBA00022814"/>
    </source>
</evidence>
<dbReference type="SUPFAM" id="SSF82679">
    <property type="entry name" value="N-utilization substance G protein NusG, N-terminal domain"/>
    <property type="match status" value="1"/>
</dbReference>
<keyword evidence="1" id="KW-0806">Transcription termination</keyword>
<evidence type="ECO:0000259" key="7">
    <source>
        <dbReference type="SMART" id="SM00739"/>
    </source>
</evidence>
<dbReference type="AlphaFoldDB" id="A0A6J6PF98"/>